<dbReference type="Proteomes" id="UP000515154">
    <property type="component" value="Linkage group LG4"/>
</dbReference>
<dbReference type="AlphaFoldDB" id="A0A6P7SAR4"/>
<keyword evidence="4" id="KW-0539">Nucleus</keyword>
<reference evidence="8" key="1">
    <citation type="submission" date="2025-08" db="UniProtKB">
        <authorList>
            <consortium name="RefSeq"/>
        </authorList>
    </citation>
    <scope>IDENTIFICATION</scope>
</reference>
<feature type="compositionally biased region" description="Low complexity" evidence="5">
    <location>
        <begin position="60"/>
        <end position="80"/>
    </location>
</feature>
<dbReference type="PANTHER" id="PTHR23349:SF108">
    <property type="entry name" value="BHLH DOMAIN-CONTAINING PROTEIN"/>
    <property type="match status" value="1"/>
</dbReference>
<dbReference type="InterPro" id="IPR036638">
    <property type="entry name" value="HLH_DNA-bd_sf"/>
</dbReference>
<accession>A0A6P7SAR4</accession>
<dbReference type="InterPro" id="IPR050283">
    <property type="entry name" value="E-box_TF_Regulators"/>
</dbReference>
<evidence type="ECO:0000256" key="5">
    <source>
        <dbReference type="SAM" id="MobiDB-lite"/>
    </source>
</evidence>
<dbReference type="GO" id="GO:0046983">
    <property type="term" value="F:protein dimerization activity"/>
    <property type="evidence" value="ECO:0007669"/>
    <property type="project" value="InterPro"/>
</dbReference>
<dbReference type="GO" id="GO:0005634">
    <property type="term" value="C:nucleus"/>
    <property type="evidence" value="ECO:0007669"/>
    <property type="project" value="UniProtKB-SubCell"/>
</dbReference>
<dbReference type="PROSITE" id="PS50888">
    <property type="entry name" value="BHLH"/>
    <property type="match status" value="1"/>
</dbReference>
<keyword evidence="7" id="KW-1185">Reference proteome</keyword>
<feature type="region of interest" description="Disordered" evidence="5">
    <location>
        <begin position="60"/>
        <end position="81"/>
    </location>
</feature>
<keyword evidence="2" id="KW-0524">Neurogenesis</keyword>
<gene>
    <name evidence="8" type="primary">LOC115210657</name>
</gene>
<dbReference type="KEGG" id="osn:115210657"/>
<evidence type="ECO:0000256" key="3">
    <source>
        <dbReference type="ARBA" id="ARBA00023125"/>
    </source>
</evidence>
<organism evidence="7 8">
    <name type="scientific">Octopus sinensis</name>
    <name type="common">East Asian common octopus</name>
    <dbReference type="NCBI Taxonomy" id="2607531"/>
    <lineage>
        <taxon>Eukaryota</taxon>
        <taxon>Metazoa</taxon>
        <taxon>Spiralia</taxon>
        <taxon>Lophotrochozoa</taxon>
        <taxon>Mollusca</taxon>
        <taxon>Cephalopoda</taxon>
        <taxon>Coleoidea</taxon>
        <taxon>Octopodiformes</taxon>
        <taxon>Octopoda</taxon>
        <taxon>Incirrata</taxon>
        <taxon>Octopodidae</taxon>
        <taxon>Octopus</taxon>
    </lineage>
</organism>
<evidence type="ECO:0000256" key="2">
    <source>
        <dbReference type="ARBA" id="ARBA00022902"/>
    </source>
</evidence>
<dbReference type="GO" id="GO:0000981">
    <property type="term" value="F:DNA-binding transcription factor activity, RNA polymerase II-specific"/>
    <property type="evidence" value="ECO:0007669"/>
    <property type="project" value="TreeGrafter"/>
</dbReference>
<protein>
    <submittedName>
        <fullName evidence="8">Achaete-scute homolog 1a-like</fullName>
    </submittedName>
</protein>
<dbReference type="Pfam" id="PF00010">
    <property type="entry name" value="HLH"/>
    <property type="match status" value="1"/>
</dbReference>
<dbReference type="GO" id="GO:0000977">
    <property type="term" value="F:RNA polymerase II transcription regulatory region sequence-specific DNA binding"/>
    <property type="evidence" value="ECO:0007669"/>
    <property type="project" value="TreeGrafter"/>
</dbReference>
<dbReference type="Gene3D" id="4.10.280.10">
    <property type="entry name" value="Helix-loop-helix DNA-binding domain"/>
    <property type="match status" value="1"/>
</dbReference>
<dbReference type="GO" id="GO:0007399">
    <property type="term" value="P:nervous system development"/>
    <property type="evidence" value="ECO:0007669"/>
    <property type="project" value="UniProtKB-KW"/>
</dbReference>
<evidence type="ECO:0000313" key="8">
    <source>
        <dbReference type="RefSeq" id="XP_029635173.1"/>
    </source>
</evidence>
<proteinExistence type="predicted"/>
<evidence type="ECO:0000256" key="4">
    <source>
        <dbReference type="ARBA" id="ARBA00023242"/>
    </source>
</evidence>
<evidence type="ECO:0000256" key="1">
    <source>
        <dbReference type="ARBA" id="ARBA00004123"/>
    </source>
</evidence>
<dbReference type="InterPro" id="IPR011598">
    <property type="entry name" value="bHLH_dom"/>
</dbReference>
<keyword evidence="3" id="KW-0238">DNA-binding</keyword>
<name>A0A6P7SAR4_9MOLL</name>
<dbReference type="SUPFAM" id="SSF47459">
    <property type="entry name" value="HLH, helix-loop-helix DNA-binding domain"/>
    <property type="match status" value="1"/>
</dbReference>
<feature type="domain" description="BHLH" evidence="6">
    <location>
        <begin position="118"/>
        <end position="173"/>
    </location>
</feature>
<dbReference type="FunFam" id="4.10.280.10:FF:000029">
    <property type="entry name" value="Achaete-scute family bHLH transcription factor 1"/>
    <property type="match status" value="1"/>
</dbReference>
<evidence type="ECO:0000313" key="7">
    <source>
        <dbReference type="Proteomes" id="UP000515154"/>
    </source>
</evidence>
<dbReference type="PANTHER" id="PTHR23349">
    <property type="entry name" value="BASIC HELIX-LOOP-HELIX TRANSCRIPTION FACTOR, TWIST"/>
    <property type="match status" value="1"/>
</dbReference>
<sequence>MTAALVPEPMVVESTLTSSATTTTTTATAMMAATTTTNAFSTTAKAFSTTTAVAATNGFPTTTTTAATTNSTTTTTTPNSKSVRTISMKENARELMNCKRRLDFNHTNYLPLHRPQTVAVARRNERERNRVKLINMTFATLREHIPNGPKGSKNKKMSKVETLRAAIDYIHYLQDLVEDSDTVNTIFDSSCLTAAGLTAAGLTNGIYQTTAMNSPRPSSCSDSSYEGLSAEEEELLGFTKWF</sequence>
<evidence type="ECO:0000259" key="6">
    <source>
        <dbReference type="PROSITE" id="PS50888"/>
    </source>
</evidence>
<comment type="subcellular location">
    <subcellularLocation>
        <location evidence="1">Nucleus</location>
    </subcellularLocation>
</comment>
<dbReference type="SMART" id="SM00353">
    <property type="entry name" value="HLH"/>
    <property type="match status" value="1"/>
</dbReference>
<dbReference type="RefSeq" id="XP_029635173.1">
    <property type="nucleotide sequence ID" value="XM_029779313.2"/>
</dbReference>